<dbReference type="PANTHER" id="PTHR24095:SF14">
    <property type="entry name" value="ACETYL-COENZYME A SYNTHETASE 1"/>
    <property type="match status" value="1"/>
</dbReference>
<dbReference type="KEGG" id="vnx:VNE69_09100"/>
<dbReference type="InterPro" id="IPR020845">
    <property type="entry name" value="AMP-binding_CS"/>
</dbReference>
<dbReference type="GO" id="GO:0006085">
    <property type="term" value="P:acetyl-CoA biosynthetic process"/>
    <property type="evidence" value="ECO:0007669"/>
    <property type="project" value="TreeGrafter"/>
</dbReference>
<dbReference type="Proteomes" id="UP001334084">
    <property type="component" value="Chromosome 9"/>
</dbReference>
<dbReference type="SUPFAM" id="SSF56801">
    <property type="entry name" value="Acetyl-CoA synthetase-like"/>
    <property type="match status" value="1"/>
</dbReference>
<evidence type="ECO:0000256" key="4">
    <source>
        <dbReference type="ARBA" id="ARBA00022741"/>
    </source>
</evidence>
<dbReference type="EC" id="6.2.1.1" evidence="2"/>
<name>A0AAX4JEV6_9MICR</name>
<sequence length="714" mass="80946">MNTYIYEKEYKKSISHNSQYWSEKAKLISWSKDFSEVFNNDFSNSKWFTNGKLNACYNCIDRHVSKYPNKVAIIYTDNDNQITEYTYKQSLDIICKISSVLKDKLNKGDCVTIYMPMCPEAVFSALACTRLGIVHNVVFGGFSSRSLRVRIEDSKSKYVITCDVIKRGKTEINFQRVVQESLINNTKIDNNTLDYTVSTKIDNNTLDYTVSTNIDNTIDNKVDNTVYTNFDSKVKDILIFDFENTKDNIVNLVDIGVNVIYWSDVKNLPSKFVDPVSVDSEDILFYLYTSGSTGKPKGMIHTTGGFLVYAALTTRECFNLKENDIFACTADIGWITGHTYSFYGPLLNGITTVLFGGTPVYPDYYRLFLLVDKLKITQLYTAPTVVRTLQKYFSTNKMEKKYDLSSLRLLGSVGEPINKEAYKWFTEAFNNLHIVDTYWQTETGGIMIAPLPNTVIGQPECASLPFYGIEVSIIKPNNTNIDRHIYVGVQDNVSNSLVDTANINNYDTTTSRSNTIEIDHVDLVETDPFELGHVVIKKSWPGISRGVLNDRKRYLNSYFCYKDCYFTGDEGYKDSDGLIWIRGRADDVINVSGHRLSTAELESAVCGDKHVAESAVVSVDDEITGQAINIFIVLKREVEEEIVTKSVRNTLRNKIGRLVHPKNIYICRSLPKTATGKIMRRVLRDIILGKVSEDLSTCVNSEVVQEIKKGFTKI</sequence>
<dbReference type="PANTHER" id="PTHR24095">
    <property type="entry name" value="ACETYL-COENZYME A SYNTHETASE"/>
    <property type="match status" value="1"/>
</dbReference>
<dbReference type="AlphaFoldDB" id="A0AAX4JEV6"/>
<feature type="domain" description="Acetyl-coenzyme A synthetase N-terminal" evidence="8">
    <location>
        <begin position="6"/>
        <end position="59"/>
    </location>
</feature>
<evidence type="ECO:0000256" key="1">
    <source>
        <dbReference type="ARBA" id="ARBA00006432"/>
    </source>
</evidence>
<evidence type="ECO:0000256" key="3">
    <source>
        <dbReference type="ARBA" id="ARBA00022598"/>
    </source>
</evidence>
<dbReference type="Pfam" id="PF16177">
    <property type="entry name" value="ACAS_N"/>
    <property type="match status" value="1"/>
</dbReference>
<dbReference type="RefSeq" id="XP_065330690.1">
    <property type="nucleotide sequence ID" value="XM_065474618.1"/>
</dbReference>
<dbReference type="Pfam" id="PF13193">
    <property type="entry name" value="AMP-binding_C"/>
    <property type="match status" value="1"/>
</dbReference>
<dbReference type="InterPro" id="IPR042099">
    <property type="entry name" value="ANL_N_sf"/>
</dbReference>
<keyword evidence="3" id="KW-0436">Ligase</keyword>
<evidence type="ECO:0000256" key="2">
    <source>
        <dbReference type="ARBA" id="ARBA00013275"/>
    </source>
</evidence>
<gene>
    <name evidence="9" type="ORF">VNE69_09100</name>
</gene>
<evidence type="ECO:0000256" key="5">
    <source>
        <dbReference type="ARBA" id="ARBA00022840"/>
    </source>
</evidence>
<dbReference type="EMBL" id="CP142734">
    <property type="protein sequence ID" value="WUR04545.1"/>
    <property type="molecule type" value="Genomic_DNA"/>
</dbReference>
<dbReference type="PROSITE" id="PS00455">
    <property type="entry name" value="AMP_BINDING"/>
    <property type="match status" value="1"/>
</dbReference>
<dbReference type="Gene3D" id="3.40.50.12780">
    <property type="entry name" value="N-terminal domain of ligase-like"/>
    <property type="match status" value="2"/>
</dbReference>
<proteinExistence type="inferred from homology"/>
<keyword evidence="10" id="KW-1185">Reference proteome</keyword>
<reference evidence="9" key="1">
    <citation type="journal article" date="2024" name="BMC Genomics">
        <title>Functional annotation of a divergent genome using sequence and structure-based similarity.</title>
        <authorList>
            <person name="Svedberg D."/>
            <person name="Winiger R.R."/>
            <person name="Berg A."/>
            <person name="Sharma H."/>
            <person name="Tellgren-Roth C."/>
            <person name="Debrunner-Vossbrinck B.A."/>
            <person name="Vossbrinck C.R."/>
            <person name="Barandun J."/>
        </authorList>
    </citation>
    <scope>NUCLEOTIDE SEQUENCE</scope>
    <source>
        <strain evidence="9">Illinois isolate</strain>
    </source>
</reference>
<accession>A0AAX4JEV6</accession>
<feature type="domain" description="AMP-dependent synthetase/ligase" evidence="6">
    <location>
        <begin position="61"/>
        <end position="477"/>
    </location>
</feature>
<evidence type="ECO:0000259" key="7">
    <source>
        <dbReference type="Pfam" id="PF13193"/>
    </source>
</evidence>
<dbReference type="GO" id="GO:0003987">
    <property type="term" value="F:acetate-CoA ligase activity"/>
    <property type="evidence" value="ECO:0007669"/>
    <property type="project" value="UniProtKB-EC"/>
</dbReference>
<evidence type="ECO:0000313" key="9">
    <source>
        <dbReference type="EMBL" id="WUR04545.1"/>
    </source>
</evidence>
<evidence type="ECO:0000313" key="10">
    <source>
        <dbReference type="Proteomes" id="UP001334084"/>
    </source>
</evidence>
<dbReference type="Pfam" id="PF00501">
    <property type="entry name" value="AMP-binding"/>
    <property type="match status" value="1"/>
</dbReference>
<protein>
    <recommendedName>
        <fullName evidence="2">acetate--CoA ligase</fullName>
        <ecNumber evidence="2">6.2.1.1</ecNumber>
    </recommendedName>
</protein>
<dbReference type="InterPro" id="IPR032387">
    <property type="entry name" value="ACAS_N"/>
</dbReference>
<dbReference type="GeneID" id="90542379"/>
<evidence type="ECO:0000259" key="8">
    <source>
        <dbReference type="Pfam" id="PF16177"/>
    </source>
</evidence>
<keyword evidence="4" id="KW-0547">Nucleotide-binding</keyword>
<keyword evidence="5" id="KW-0067">ATP-binding</keyword>
<dbReference type="InterPro" id="IPR025110">
    <property type="entry name" value="AMP-bd_C"/>
</dbReference>
<dbReference type="GO" id="GO:0005829">
    <property type="term" value="C:cytosol"/>
    <property type="evidence" value="ECO:0007669"/>
    <property type="project" value="TreeGrafter"/>
</dbReference>
<organism evidence="9 10">
    <name type="scientific">Vairimorpha necatrix</name>
    <dbReference type="NCBI Taxonomy" id="6039"/>
    <lineage>
        <taxon>Eukaryota</taxon>
        <taxon>Fungi</taxon>
        <taxon>Fungi incertae sedis</taxon>
        <taxon>Microsporidia</taxon>
        <taxon>Nosematidae</taxon>
        <taxon>Vairimorpha</taxon>
    </lineage>
</organism>
<dbReference type="GO" id="GO:0005524">
    <property type="term" value="F:ATP binding"/>
    <property type="evidence" value="ECO:0007669"/>
    <property type="project" value="UniProtKB-KW"/>
</dbReference>
<evidence type="ECO:0000259" key="6">
    <source>
        <dbReference type="Pfam" id="PF00501"/>
    </source>
</evidence>
<comment type="similarity">
    <text evidence="1">Belongs to the ATP-dependent AMP-binding enzyme family.</text>
</comment>
<dbReference type="InterPro" id="IPR045851">
    <property type="entry name" value="AMP-bd_C_sf"/>
</dbReference>
<feature type="domain" description="AMP-binding enzyme C-terminal" evidence="7">
    <location>
        <begin position="600"/>
        <end position="677"/>
    </location>
</feature>
<dbReference type="Gene3D" id="3.30.300.30">
    <property type="match status" value="1"/>
</dbReference>
<dbReference type="InterPro" id="IPR000873">
    <property type="entry name" value="AMP-dep_synth/lig_dom"/>
</dbReference>